<name>A0AAE0ABD2_9ROSI</name>
<organism evidence="2 3">
    <name type="scientific">Dipteronia sinensis</name>
    <dbReference type="NCBI Taxonomy" id="43782"/>
    <lineage>
        <taxon>Eukaryota</taxon>
        <taxon>Viridiplantae</taxon>
        <taxon>Streptophyta</taxon>
        <taxon>Embryophyta</taxon>
        <taxon>Tracheophyta</taxon>
        <taxon>Spermatophyta</taxon>
        <taxon>Magnoliopsida</taxon>
        <taxon>eudicotyledons</taxon>
        <taxon>Gunneridae</taxon>
        <taxon>Pentapetalae</taxon>
        <taxon>rosids</taxon>
        <taxon>malvids</taxon>
        <taxon>Sapindales</taxon>
        <taxon>Sapindaceae</taxon>
        <taxon>Hippocastanoideae</taxon>
        <taxon>Acereae</taxon>
        <taxon>Dipteronia</taxon>
    </lineage>
</organism>
<feature type="region of interest" description="Disordered" evidence="1">
    <location>
        <begin position="95"/>
        <end position="130"/>
    </location>
</feature>
<dbReference type="AlphaFoldDB" id="A0AAE0ABD2"/>
<proteinExistence type="predicted"/>
<dbReference type="EMBL" id="JANJYJ010000006">
    <property type="protein sequence ID" value="KAK3206918.1"/>
    <property type="molecule type" value="Genomic_DNA"/>
</dbReference>
<sequence length="130" mass="14197">MCAAKNGQEKTVLPLTSARLLIRASLQVAWPNRTRGELARSPGAWRAWFPWWTSKELEASETTTWKVENGSIMTGGRCAIDLGEETLEKWPKNMLDQVGSESGRNGSGSGHTDPIGLLAGEDEADVRQVS</sequence>
<evidence type="ECO:0000313" key="3">
    <source>
        <dbReference type="Proteomes" id="UP001281410"/>
    </source>
</evidence>
<comment type="caution">
    <text evidence="2">The sequence shown here is derived from an EMBL/GenBank/DDBJ whole genome shotgun (WGS) entry which is preliminary data.</text>
</comment>
<accession>A0AAE0ABD2</accession>
<protein>
    <submittedName>
        <fullName evidence="2">Uncharacterized protein</fullName>
    </submittedName>
</protein>
<reference evidence="2" key="1">
    <citation type="journal article" date="2023" name="Plant J.">
        <title>Genome sequences and population genomics provide insights into the demographic history, inbreeding, and mutation load of two 'living fossil' tree species of Dipteronia.</title>
        <authorList>
            <person name="Feng Y."/>
            <person name="Comes H.P."/>
            <person name="Chen J."/>
            <person name="Zhu S."/>
            <person name="Lu R."/>
            <person name="Zhang X."/>
            <person name="Li P."/>
            <person name="Qiu J."/>
            <person name="Olsen K.M."/>
            <person name="Qiu Y."/>
        </authorList>
    </citation>
    <scope>NUCLEOTIDE SEQUENCE</scope>
    <source>
        <strain evidence="2">NBL</strain>
    </source>
</reference>
<evidence type="ECO:0000313" key="2">
    <source>
        <dbReference type="EMBL" id="KAK3206918.1"/>
    </source>
</evidence>
<evidence type="ECO:0000256" key="1">
    <source>
        <dbReference type="SAM" id="MobiDB-lite"/>
    </source>
</evidence>
<dbReference type="Proteomes" id="UP001281410">
    <property type="component" value="Unassembled WGS sequence"/>
</dbReference>
<keyword evidence="3" id="KW-1185">Reference proteome</keyword>
<gene>
    <name evidence="2" type="ORF">Dsin_020964</name>
</gene>